<gene>
    <name evidence="1" type="ORF">S01H1_05020</name>
</gene>
<proteinExistence type="predicted"/>
<evidence type="ECO:0000313" key="1">
    <source>
        <dbReference type="EMBL" id="GAF70207.1"/>
    </source>
</evidence>
<dbReference type="AlphaFoldDB" id="X0S2N3"/>
<protein>
    <recommendedName>
        <fullName evidence="2">N-sulphoglucosamine sulphohydrolase C-terminal domain-containing protein</fullName>
    </recommendedName>
</protein>
<dbReference type="SUPFAM" id="SSF53649">
    <property type="entry name" value="Alkaline phosphatase-like"/>
    <property type="match status" value="1"/>
</dbReference>
<dbReference type="EMBL" id="BARS01002619">
    <property type="protein sequence ID" value="GAF70207.1"/>
    <property type="molecule type" value="Genomic_DNA"/>
</dbReference>
<sequence length="76" mass="8967">PDENHPPERELYDMQADSGEFNNLANDPQYKSRIEKMHSALIKQIGEHPDKTEMRCRTDYVKGYERKLQQNKTKSS</sequence>
<name>X0S2N3_9ZZZZ</name>
<organism evidence="1">
    <name type="scientific">marine sediment metagenome</name>
    <dbReference type="NCBI Taxonomy" id="412755"/>
    <lineage>
        <taxon>unclassified sequences</taxon>
        <taxon>metagenomes</taxon>
        <taxon>ecological metagenomes</taxon>
    </lineage>
</organism>
<dbReference type="InterPro" id="IPR017850">
    <property type="entry name" value="Alkaline_phosphatase_core_sf"/>
</dbReference>
<reference evidence="1" key="1">
    <citation type="journal article" date="2014" name="Front. Microbiol.">
        <title>High frequency of phylogenetically diverse reductive dehalogenase-homologous genes in deep subseafloor sedimentary metagenomes.</title>
        <authorList>
            <person name="Kawai M."/>
            <person name="Futagami T."/>
            <person name="Toyoda A."/>
            <person name="Takaki Y."/>
            <person name="Nishi S."/>
            <person name="Hori S."/>
            <person name="Arai W."/>
            <person name="Tsubouchi T."/>
            <person name="Morono Y."/>
            <person name="Uchiyama I."/>
            <person name="Ito T."/>
            <person name="Fujiyama A."/>
            <person name="Inagaki F."/>
            <person name="Takami H."/>
        </authorList>
    </citation>
    <scope>NUCLEOTIDE SEQUENCE</scope>
    <source>
        <strain evidence="1">Expedition CK06-06</strain>
    </source>
</reference>
<feature type="non-terminal residue" evidence="1">
    <location>
        <position position="1"/>
    </location>
</feature>
<evidence type="ECO:0008006" key="2">
    <source>
        <dbReference type="Google" id="ProtNLM"/>
    </source>
</evidence>
<dbReference type="Gene3D" id="3.40.720.10">
    <property type="entry name" value="Alkaline Phosphatase, subunit A"/>
    <property type="match status" value="1"/>
</dbReference>
<accession>X0S2N3</accession>
<comment type="caution">
    <text evidence="1">The sequence shown here is derived from an EMBL/GenBank/DDBJ whole genome shotgun (WGS) entry which is preliminary data.</text>
</comment>